<dbReference type="OrthoDB" id="5946233at2759"/>
<proteinExistence type="predicted"/>
<dbReference type="AlphaFoldDB" id="A0A409X6K3"/>
<accession>A0A409X6K3</accession>
<protein>
    <submittedName>
        <fullName evidence="1">Uncharacterized protein</fullName>
    </submittedName>
</protein>
<organism evidence="1 2">
    <name type="scientific">Psilocybe cyanescens</name>
    <dbReference type="NCBI Taxonomy" id="93625"/>
    <lineage>
        <taxon>Eukaryota</taxon>
        <taxon>Fungi</taxon>
        <taxon>Dikarya</taxon>
        <taxon>Basidiomycota</taxon>
        <taxon>Agaricomycotina</taxon>
        <taxon>Agaricomycetes</taxon>
        <taxon>Agaricomycetidae</taxon>
        <taxon>Agaricales</taxon>
        <taxon>Agaricineae</taxon>
        <taxon>Strophariaceae</taxon>
        <taxon>Psilocybe</taxon>
    </lineage>
</organism>
<reference evidence="1 2" key="1">
    <citation type="journal article" date="2018" name="Evol. Lett.">
        <title>Horizontal gene cluster transfer increased hallucinogenic mushroom diversity.</title>
        <authorList>
            <person name="Reynolds H.T."/>
            <person name="Vijayakumar V."/>
            <person name="Gluck-Thaler E."/>
            <person name="Korotkin H.B."/>
            <person name="Matheny P.B."/>
            <person name="Slot J.C."/>
        </authorList>
    </citation>
    <scope>NUCLEOTIDE SEQUENCE [LARGE SCALE GENOMIC DNA]</scope>
    <source>
        <strain evidence="1 2">2631</strain>
    </source>
</reference>
<dbReference type="InParanoid" id="A0A409X6K3"/>
<comment type="caution">
    <text evidence="1">The sequence shown here is derived from an EMBL/GenBank/DDBJ whole genome shotgun (WGS) entry which is preliminary data.</text>
</comment>
<gene>
    <name evidence="1" type="ORF">CVT25_002446</name>
</gene>
<keyword evidence="2" id="KW-1185">Reference proteome</keyword>
<sequence length="395" mass="45974">MPQKNQYKPLPPIEEIAPHILSYWKMRKTDVEVVQLLREEHINTAIYGIGLTSYKAIRKRLGLLSTRQQDHTVESIRDSMIILRKRFPKAGARDMGTLLFHHFGLLVPRDPGSENYGVANVQTKLRHLHDPSLVGTIQHRWMRQKKNIKPEISWSQLRSRFTPGFENLLDFGANNGLYDINRPLDAQACRLVFRWIFIPFLQTELDAWTDMVNNTRKRADRNKILPHGIPKHIHSYPERYGCLDFKVHVGQEAIDQVRQIFAPPDDPVFELSMGNPIVTSDNIWDVYSELLHRFENLDDAVDFIEECQVYLQAMDIQTSEEEKNVNKPAGKELLGGPDDPAIDGSYYMGGVNNGRRLDTRHCEELDKMENNDDEFEIDEVEFTDEEYEDERLDDW</sequence>
<evidence type="ECO:0000313" key="2">
    <source>
        <dbReference type="Proteomes" id="UP000283269"/>
    </source>
</evidence>
<evidence type="ECO:0000313" key="1">
    <source>
        <dbReference type="EMBL" id="PPQ86367.1"/>
    </source>
</evidence>
<dbReference type="EMBL" id="NHYD01002507">
    <property type="protein sequence ID" value="PPQ86367.1"/>
    <property type="molecule type" value="Genomic_DNA"/>
</dbReference>
<dbReference type="Proteomes" id="UP000283269">
    <property type="component" value="Unassembled WGS sequence"/>
</dbReference>
<name>A0A409X6K3_PSICY</name>